<proteinExistence type="predicted"/>
<sequence length="234" mass="27636">MIIGIVEDEHLFQEELVRYLYEFIDINEIVVFDNGEDLLRRIDRLNLDVLFLDIGLPGISGIQVAEQVRRDFPFLDIIFITADDGHIKEAFQLYASDYIDKPLNIDRLSSTLLRIKRRINESGKKIEIKMEEGIILLNQNEIYWVEAFSKKSQIHMKSNSHTCLHSLKEVEGLLDKKFFCRTSRSDLVNLRFVESIQPSTRDMFRIIFKDKDDQAFLQKGRYQEFRKRIKDLNS</sequence>
<feature type="domain" description="HTH LytTR-type" evidence="5">
    <location>
        <begin position="126"/>
        <end position="231"/>
    </location>
</feature>
<dbReference type="InterPro" id="IPR046947">
    <property type="entry name" value="LytR-like"/>
</dbReference>
<dbReference type="PROSITE" id="PS50930">
    <property type="entry name" value="HTH_LYTTR"/>
    <property type="match status" value="1"/>
</dbReference>
<dbReference type="HOGENOM" id="CLU_000445_14_1_9"/>
<dbReference type="InterPro" id="IPR007492">
    <property type="entry name" value="LytTR_DNA-bd_dom"/>
</dbReference>
<dbReference type="SMART" id="SM00448">
    <property type="entry name" value="REC"/>
    <property type="match status" value="1"/>
</dbReference>
<dbReference type="InterPro" id="IPR011006">
    <property type="entry name" value="CheY-like_superfamily"/>
</dbReference>
<dbReference type="PANTHER" id="PTHR37299:SF1">
    <property type="entry name" value="STAGE 0 SPORULATION PROTEIN A HOMOLOG"/>
    <property type="match status" value="1"/>
</dbReference>
<evidence type="ECO:0000313" key="7">
    <source>
        <dbReference type="Proteomes" id="UP000004416"/>
    </source>
</evidence>
<evidence type="ECO:0000256" key="2">
    <source>
        <dbReference type="ARBA" id="ARBA00024867"/>
    </source>
</evidence>
<dbReference type="Pfam" id="PF00072">
    <property type="entry name" value="Response_reg"/>
    <property type="match status" value="1"/>
</dbReference>
<evidence type="ECO:0000313" key="6">
    <source>
        <dbReference type="EMBL" id="EHL05434.1"/>
    </source>
</evidence>
<comment type="caution">
    <text evidence="6">The sequence shown here is derived from an EMBL/GenBank/DDBJ whole genome shotgun (WGS) entry which is preliminary data.</text>
</comment>
<keyword evidence="3" id="KW-0597">Phosphoprotein</keyword>
<comment type="function">
    <text evidence="2">May play the central regulatory role in sporulation. It may be an element of the effector pathway responsible for the activation of sporulation genes in response to nutritional stress. Spo0A may act in concert with spo0H (a sigma factor) to control the expression of some genes that are critical to the sporulation process.</text>
</comment>
<dbReference type="PANTHER" id="PTHR37299">
    <property type="entry name" value="TRANSCRIPTIONAL REGULATOR-RELATED"/>
    <property type="match status" value="1"/>
</dbReference>
<dbReference type="EMBL" id="AFZX01000100">
    <property type="protein sequence ID" value="EHL05434.1"/>
    <property type="molecule type" value="Genomic_DNA"/>
</dbReference>
<feature type="modified residue" description="4-aspartylphosphate" evidence="3">
    <location>
        <position position="53"/>
    </location>
</feature>
<dbReference type="GO" id="GO:0000156">
    <property type="term" value="F:phosphorelay response regulator activity"/>
    <property type="evidence" value="ECO:0007669"/>
    <property type="project" value="InterPro"/>
</dbReference>
<dbReference type="PATRIC" id="fig|537010.4.peg.3636"/>
<evidence type="ECO:0000256" key="3">
    <source>
        <dbReference type="PROSITE-ProRule" id="PRU00169"/>
    </source>
</evidence>
<dbReference type="AlphaFoldDB" id="G9XSD8"/>
<evidence type="ECO:0000256" key="1">
    <source>
        <dbReference type="ARBA" id="ARBA00018672"/>
    </source>
</evidence>
<dbReference type="Gene3D" id="3.40.50.2300">
    <property type="match status" value="1"/>
</dbReference>
<feature type="domain" description="Response regulatory" evidence="4">
    <location>
        <begin position="2"/>
        <end position="116"/>
    </location>
</feature>
<reference evidence="6 7" key="1">
    <citation type="submission" date="2011-08" db="EMBL/GenBank/DDBJ databases">
        <authorList>
            <person name="Weinstock G."/>
            <person name="Sodergren E."/>
            <person name="Clifton S."/>
            <person name="Fulton L."/>
            <person name="Fulton B."/>
            <person name="Courtney L."/>
            <person name="Fronick C."/>
            <person name="Harrison M."/>
            <person name="Strong C."/>
            <person name="Farmer C."/>
            <person name="Delahaunty K."/>
            <person name="Markovic C."/>
            <person name="Hall O."/>
            <person name="Minx P."/>
            <person name="Tomlinson C."/>
            <person name="Mitreva M."/>
            <person name="Hou S."/>
            <person name="Chen J."/>
            <person name="Wollam A."/>
            <person name="Pepin K.H."/>
            <person name="Johnson M."/>
            <person name="Bhonagiri V."/>
            <person name="Zhang X."/>
            <person name="Suruliraj S."/>
            <person name="Warren W."/>
            <person name="Chinwalla A."/>
            <person name="Mardis E.R."/>
            <person name="Wilson R.K."/>
        </authorList>
    </citation>
    <scope>NUCLEOTIDE SEQUENCE [LARGE SCALE GENOMIC DNA]</scope>
    <source>
        <strain evidence="6 7">DP7</strain>
    </source>
</reference>
<organism evidence="6 7">
    <name type="scientific">Desulfitobacterium hafniense DP7</name>
    <dbReference type="NCBI Taxonomy" id="537010"/>
    <lineage>
        <taxon>Bacteria</taxon>
        <taxon>Bacillati</taxon>
        <taxon>Bacillota</taxon>
        <taxon>Clostridia</taxon>
        <taxon>Eubacteriales</taxon>
        <taxon>Desulfitobacteriaceae</taxon>
        <taxon>Desulfitobacterium</taxon>
    </lineage>
</organism>
<dbReference type="GO" id="GO:0003677">
    <property type="term" value="F:DNA binding"/>
    <property type="evidence" value="ECO:0007669"/>
    <property type="project" value="InterPro"/>
</dbReference>
<dbReference type="RefSeq" id="WP_005814832.1">
    <property type="nucleotide sequence ID" value="NZ_JH414483.1"/>
</dbReference>
<dbReference type="Pfam" id="PF04397">
    <property type="entry name" value="LytTR"/>
    <property type="match status" value="1"/>
</dbReference>
<accession>G9XSD8</accession>
<dbReference type="Proteomes" id="UP000004416">
    <property type="component" value="Unassembled WGS sequence"/>
</dbReference>
<name>G9XSD8_DESHA</name>
<evidence type="ECO:0000259" key="4">
    <source>
        <dbReference type="PROSITE" id="PS50110"/>
    </source>
</evidence>
<evidence type="ECO:0000259" key="5">
    <source>
        <dbReference type="PROSITE" id="PS50930"/>
    </source>
</evidence>
<dbReference type="Gene3D" id="2.40.50.1020">
    <property type="entry name" value="LytTr DNA-binding domain"/>
    <property type="match status" value="1"/>
</dbReference>
<dbReference type="SUPFAM" id="SSF52172">
    <property type="entry name" value="CheY-like"/>
    <property type="match status" value="1"/>
</dbReference>
<dbReference type="PROSITE" id="PS50110">
    <property type="entry name" value="RESPONSE_REGULATORY"/>
    <property type="match status" value="1"/>
</dbReference>
<protein>
    <recommendedName>
        <fullName evidence="1">Stage 0 sporulation protein A homolog</fullName>
    </recommendedName>
</protein>
<dbReference type="SMART" id="SM00850">
    <property type="entry name" value="LytTR"/>
    <property type="match status" value="1"/>
</dbReference>
<gene>
    <name evidence="6" type="ORF">HMPREF0322_03887</name>
</gene>
<dbReference type="InterPro" id="IPR001789">
    <property type="entry name" value="Sig_transdc_resp-reg_receiver"/>
</dbReference>